<dbReference type="HOGENOM" id="CLU_023008_7_0_1"/>
<dbReference type="SMART" id="SM00239">
    <property type="entry name" value="C2"/>
    <property type="match status" value="2"/>
</dbReference>
<reference evidence="5 6" key="1">
    <citation type="journal article" date="2007" name="Nature">
        <title>Evolution of genes and genomes on the Drosophila phylogeny.</title>
        <authorList>
            <consortium name="Drosophila 12 Genomes Consortium"/>
            <person name="Clark A.G."/>
            <person name="Eisen M.B."/>
            <person name="Smith D.R."/>
            <person name="Bergman C.M."/>
            <person name="Oliver B."/>
            <person name="Markow T.A."/>
            <person name="Kaufman T.C."/>
            <person name="Kellis M."/>
            <person name="Gelbart W."/>
            <person name="Iyer V.N."/>
            <person name="Pollard D.A."/>
            <person name="Sackton T.B."/>
            <person name="Larracuente A.M."/>
            <person name="Singh N.D."/>
            <person name="Abad J.P."/>
            <person name="Abt D.N."/>
            <person name="Adryan B."/>
            <person name="Aguade M."/>
            <person name="Akashi H."/>
            <person name="Anderson W.W."/>
            <person name="Aquadro C.F."/>
            <person name="Ardell D.H."/>
            <person name="Arguello R."/>
            <person name="Artieri C.G."/>
            <person name="Barbash D.A."/>
            <person name="Barker D."/>
            <person name="Barsanti P."/>
            <person name="Batterham P."/>
            <person name="Batzoglou S."/>
            <person name="Begun D."/>
            <person name="Bhutkar A."/>
            <person name="Blanco E."/>
            <person name="Bosak S.A."/>
            <person name="Bradley R.K."/>
            <person name="Brand A.D."/>
            <person name="Brent M.R."/>
            <person name="Brooks A.N."/>
            <person name="Brown R.H."/>
            <person name="Butlin R.K."/>
            <person name="Caggese C."/>
            <person name="Calvi B.R."/>
            <person name="Bernardo de Carvalho A."/>
            <person name="Caspi A."/>
            <person name="Castrezana S."/>
            <person name="Celniker S.E."/>
            <person name="Chang J.L."/>
            <person name="Chapple C."/>
            <person name="Chatterji S."/>
            <person name="Chinwalla A."/>
            <person name="Civetta A."/>
            <person name="Clifton S.W."/>
            <person name="Comeron J.M."/>
            <person name="Costello J.C."/>
            <person name="Coyne J.A."/>
            <person name="Daub J."/>
            <person name="David R.G."/>
            <person name="Delcher A.L."/>
            <person name="Delehaunty K."/>
            <person name="Do C.B."/>
            <person name="Ebling H."/>
            <person name="Edwards K."/>
            <person name="Eickbush T."/>
            <person name="Evans J.D."/>
            <person name="Filipski A."/>
            <person name="Findeiss S."/>
            <person name="Freyhult E."/>
            <person name="Fulton L."/>
            <person name="Fulton R."/>
            <person name="Garcia A.C."/>
            <person name="Gardiner A."/>
            <person name="Garfield D.A."/>
            <person name="Garvin B.E."/>
            <person name="Gibson G."/>
            <person name="Gilbert D."/>
            <person name="Gnerre S."/>
            <person name="Godfrey J."/>
            <person name="Good R."/>
            <person name="Gotea V."/>
            <person name="Gravely B."/>
            <person name="Greenberg A.J."/>
            <person name="Griffiths-Jones S."/>
            <person name="Gross S."/>
            <person name="Guigo R."/>
            <person name="Gustafson E.A."/>
            <person name="Haerty W."/>
            <person name="Hahn M.W."/>
            <person name="Halligan D.L."/>
            <person name="Halpern A.L."/>
            <person name="Halter G.M."/>
            <person name="Han M.V."/>
            <person name="Heger A."/>
            <person name="Hillier L."/>
            <person name="Hinrichs A.S."/>
            <person name="Holmes I."/>
            <person name="Hoskins R.A."/>
            <person name="Hubisz M.J."/>
            <person name="Hultmark D."/>
            <person name="Huntley M.A."/>
            <person name="Jaffe D.B."/>
            <person name="Jagadeeshan S."/>
            <person name="Jeck W.R."/>
            <person name="Johnson J."/>
            <person name="Jones C.D."/>
            <person name="Jordan W.C."/>
            <person name="Karpen G.H."/>
            <person name="Kataoka E."/>
            <person name="Keightley P.D."/>
            <person name="Kheradpour P."/>
            <person name="Kirkness E.F."/>
            <person name="Koerich L.B."/>
            <person name="Kristiansen K."/>
            <person name="Kudrna D."/>
            <person name="Kulathinal R.J."/>
            <person name="Kumar S."/>
            <person name="Kwok R."/>
            <person name="Lander E."/>
            <person name="Langley C.H."/>
            <person name="Lapoint R."/>
            <person name="Lazzaro B.P."/>
            <person name="Lee S.J."/>
            <person name="Levesque L."/>
            <person name="Li R."/>
            <person name="Lin C.F."/>
            <person name="Lin M.F."/>
            <person name="Lindblad-Toh K."/>
            <person name="Llopart A."/>
            <person name="Long M."/>
            <person name="Low L."/>
            <person name="Lozovsky E."/>
            <person name="Lu J."/>
            <person name="Luo M."/>
            <person name="Machado C.A."/>
            <person name="Makalowski W."/>
            <person name="Marzo M."/>
            <person name="Matsuda M."/>
            <person name="Matzkin L."/>
            <person name="McAllister B."/>
            <person name="McBride C.S."/>
            <person name="McKernan B."/>
            <person name="McKernan K."/>
            <person name="Mendez-Lago M."/>
            <person name="Minx P."/>
            <person name="Mollenhauer M.U."/>
            <person name="Montooth K."/>
            <person name="Mount S.M."/>
            <person name="Mu X."/>
            <person name="Myers E."/>
            <person name="Negre B."/>
            <person name="Newfeld S."/>
            <person name="Nielsen R."/>
            <person name="Noor M.A."/>
            <person name="O'Grady P."/>
            <person name="Pachter L."/>
            <person name="Papaceit M."/>
            <person name="Parisi M.J."/>
            <person name="Parisi M."/>
            <person name="Parts L."/>
            <person name="Pedersen J.S."/>
            <person name="Pesole G."/>
            <person name="Phillippy A.M."/>
            <person name="Ponting C.P."/>
            <person name="Pop M."/>
            <person name="Porcelli D."/>
            <person name="Powell J.R."/>
            <person name="Prohaska S."/>
            <person name="Pruitt K."/>
            <person name="Puig M."/>
            <person name="Quesneville H."/>
            <person name="Ram K.R."/>
            <person name="Rand D."/>
            <person name="Rasmussen M.D."/>
            <person name="Reed L.K."/>
            <person name="Reenan R."/>
            <person name="Reily A."/>
            <person name="Remington K.A."/>
            <person name="Rieger T.T."/>
            <person name="Ritchie M.G."/>
            <person name="Robin C."/>
            <person name="Rogers Y.H."/>
            <person name="Rohde C."/>
            <person name="Rozas J."/>
            <person name="Rubenfield M.J."/>
            <person name="Ruiz A."/>
            <person name="Russo S."/>
            <person name="Salzberg S.L."/>
            <person name="Sanchez-Gracia A."/>
            <person name="Saranga D.J."/>
            <person name="Sato H."/>
            <person name="Schaeffer S.W."/>
            <person name="Schatz M.C."/>
            <person name="Schlenke T."/>
            <person name="Schwartz R."/>
            <person name="Segarra C."/>
            <person name="Singh R.S."/>
            <person name="Sirot L."/>
            <person name="Sirota M."/>
            <person name="Sisneros N.B."/>
            <person name="Smith C.D."/>
            <person name="Smith T.F."/>
            <person name="Spieth J."/>
            <person name="Stage D.E."/>
            <person name="Stark A."/>
            <person name="Stephan W."/>
            <person name="Strausberg R.L."/>
            <person name="Strempel S."/>
            <person name="Sturgill D."/>
            <person name="Sutton G."/>
            <person name="Sutton G.G."/>
            <person name="Tao W."/>
            <person name="Teichmann S."/>
            <person name="Tobari Y.N."/>
            <person name="Tomimura Y."/>
            <person name="Tsolas J.M."/>
            <person name="Valente V.L."/>
            <person name="Venter E."/>
            <person name="Venter J.C."/>
            <person name="Vicario S."/>
            <person name="Vieira F.G."/>
            <person name="Vilella A.J."/>
            <person name="Villasante A."/>
            <person name="Walenz B."/>
            <person name="Wang J."/>
            <person name="Wasserman M."/>
            <person name="Watts T."/>
            <person name="Wilson D."/>
            <person name="Wilson R.K."/>
            <person name="Wing R.A."/>
            <person name="Wolfner M.F."/>
            <person name="Wong A."/>
            <person name="Wong G.K."/>
            <person name="Wu C.I."/>
            <person name="Wu G."/>
            <person name="Yamamoto D."/>
            <person name="Yang H.P."/>
            <person name="Yang S.P."/>
            <person name="Yorke J.A."/>
            <person name="Yoshida K."/>
            <person name="Zdobnov E."/>
            <person name="Zhang P."/>
            <person name="Zhang Y."/>
            <person name="Zimin A.V."/>
            <person name="Baldwin J."/>
            <person name="Abdouelleil A."/>
            <person name="Abdulkadir J."/>
            <person name="Abebe A."/>
            <person name="Abera B."/>
            <person name="Abreu J."/>
            <person name="Acer S.C."/>
            <person name="Aftuck L."/>
            <person name="Alexander A."/>
            <person name="An P."/>
            <person name="Anderson E."/>
            <person name="Anderson S."/>
            <person name="Arachi H."/>
            <person name="Azer M."/>
            <person name="Bachantsang P."/>
            <person name="Barry A."/>
            <person name="Bayul T."/>
            <person name="Berlin A."/>
            <person name="Bessette D."/>
            <person name="Bloom T."/>
            <person name="Blye J."/>
            <person name="Boguslavskiy L."/>
            <person name="Bonnet C."/>
            <person name="Boukhgalter B."/>
            <person name="Bourzgui I."/>
            <person name="Brown A."/>
            <person name="Cahill P."/>
            <person name="Channer S."/>
            <person name="Cheshatsang Y."/>
            <person name="Chuda L."/>
            <person name="Citroen M."/>
            <person name="Collymore A."/>
            <person name="Cooke P."/>
            <person name="Costello M."/>
            <person name="D'Aco K."/>
            <person name="Daza R."/>
            <person name="De Haan G."/>
            <person name="DeGray S."/>
            <person name="DeMaso C."/>
            <person name="Dhargay N."/>
            <person name="Dooley K."/>
            <person name="Dooley E."/>
            <person name="Doricent M."/>
            <person name="Dorje P."/>
            <person name="Dorjee K."/>
            <person name="Dupes A."/>
            <person name="Elong R."/>
            <person name="Falk J."/>
            <person name="Farina A."/>
            <person name="Faro S."/>
            <person name="Ferguson D."/>
            <person name="Fisher S."/>
            <person name="Foley C.D."/>
            <person name="Franke A."/>
            <person name="Friedrich D."/>
            <person name="Gadbois L."/>
            <person name="Gearin G."/>
            <person name="Gearin C.R."/>
            <person name="Giannoukos G."/>
            <person name="Goode T."/>
            <person name="Graham J."/>
            <person name="Grandbois E."/>
            <person name="Grewal S."/>
            <person name="Gyaltsen K."/>
            <person name="Hafez N."/>
            <person name="Hagos B."/>
            <person name="Hall J."/>
            <person name="Henson C."/>
            <person name="Hollinger A."/>
            <person name="Honan T."/>
            <person name="Huard M.D."/>
            <person name="Hughes L."/>
            <person name="Hurhula B."/>
            <person name="Husby M.E."/>
            <person name="Kamat A."/>
            <person name="Kanga B."/>
            <person name="Kashin S."/>
            <person name="Khazanovich D."/>
            <person name="Kisner P."/>
            <person name="Lance K."/>
            <person name="Lara M."/>
            <person name="Lee W."/>
            <person name="Lennon N."/>
            <person name="Letendre F."/>
            <person name="LeVine R."/>
            <person name="Lipovsky A."/>
            <person name="Liu X."/>
            <person name="Liu J."/>
            <person name="Liu S."/>
            <person name="Lokyitsang T."/>
            <person name="Lokyitsang Y."/>
            <person name="Lubonja R."/>
            <person name="Lui A."/>
            <person name="MacDonald P."/>
            <person name="Magnisalis V."/>
            <person name="Maru K."/>
            <person name="Matthews C."/>
            <person name="McCusker W."/>
            <person name="McDonough S."/>
            <person name="Mehta T."/>
            <person name="Meldrim J."/>
            <person name="Meneus L."/>
            <person name="Mihai O."/>
            <person name="Mihalev A."/>
            <person name="Mihova T."/>
            <person name="Mittelman R."/>
            <person name="Mlenga V."/>
            <person name="Montmayeur A."/>
            <person name="Mulrain L."/>
            <person name="Navidi A."/>
            <person name="Naylor J."/>
            <person name="Negash T."/>
            <person name="Nguyen T."/>
            <person name="Nguyen N."/>
            <person name="Nicol R."/>
            <person name="Norbu C."/>
            <person name="Norbu N."/>
            <person name="Novod N."/>
            <person name="O'Neill B."/>
            <person name="Osman S."/>
            <person name="Markiewicz E."/>
            <person name="Oyono O.L."/>
            <person name="Patti C."/>
            <person name="Phunkhang P."/>
            <person name="Pierre F."/>
            <person name="Priest M."/>
            <person name="Raghuraman S."/>
            <person name="Rege F."/>
            <person name="Reyes R."/>
            <person name="Rise C."/>
            <person name="Rogov P."/>
            <person name="Ross K."/>
            <person name="Ryan E."/>
            <person name="Settipalli S."/>
            <person name="Shea T."/>
            <person name="Sherpa N."/>
            <person name="Shi L."/>
            <person name="Shih D."/>
            <person name="Sparrow T."/>
            <person name="Spaulding J."/>
            <person name="Stalker J."/>
            <person name="Stange-Thomann N."/>
            <person name="Stavropoulos S."/>
            <person name="Stone C."/>
            <person name="Strader C."/>
            <person name="Tesfaye S."/>
            <person name="Thomson T."/>
            <person name="Thoulutsang Y."/>
            <person name="Thoulutsang D."/>
            <person name="Topham K."/>
            <person name="Topping I."/>
            <person name="Tsamla T."/>
            <person name="Vassiliev H."/>
            <person name="Vo A."/>
            <person name="Wangchuk T."/>
            <person name="Wangdi T."/>
            <person name="Weiand M."/>
            <person name="Wilkinson J."/>
            <person name="Wilson A."/>
            <person name="Yadav S."/>
            <person name="Young G."/>
            <person name="Yu Q."/>
            <person name="Zembek L."/>
            <person name="Zhong D."/>
            <person name="Zimmer A."/>
            <person name="Zwirko Z."/>
            <person name="Jaffe D.B."/>
            <person name="Alvarez P."/>
            <person name="Brockman W."/>
            <person name="Butler J."/>
            <person name="Chin C."/>
            <person name="Gnerre S."/>
            <person name="Grabherr M."/>
            <person name="Kleber M."/>
            <person name="Mauceli E."/>
            <person name="MacCallum I."/>
        </authorList>
    </citation>
    <scope>NUCLEOTIDE SEQUENCE [LARGE SCALE GENOMIC DNA]</scope>
    <source>
        <strain evidence="6">Tucson 15081-1352.22</strain>
    </source>
</reference>
<evidence type="ECO:0000256" key="1">
    <source>
        <dbReference type="ARBA" id="ARBA00022737"/>
    </source>
</evidence>
<protein>
    <recommendedName>
        <fullName evidence="4">C2 domain-containing protein</fullName>
    </recommendedName>
</protein>
<dbReference type="GO" id="GO:0005509">
    <property type="term" value="F:calcium ion binding"/>
    <property type="evidence" value="ECO:0007669"/>
    <property type="project" value="TreeGrafter"/>
</dbReference>
<evidence type="ECO:0000313" key="5">
    <source>
        <dbReference type="EMBL" id="EDW10933.2"/>
    </source>
</evidence>
<dbReference type="GO" id="GO:0098793">
    <property type="term" value="C:presynapse"/>
    <property type="evidence" value="ECO:0007669"/>
    <property type="project" value="GOC"/>
</dbReference>
<dbReference type="OrthoDB" id="67700at2759"/>
<dbReference type="GO" id="GO:0006906">
    <property type="term" value="P:vesicle fusion"/>
    <property type="evidence" value="ECO:0007669"/>
    <property type="project" value="TreeGrafter"/>
</dbReference>
<dbReference type="InterPro" id="IPR035892">
    <property type="entry name" value="C2_domain_sf"/>
</dbReference>
<dbReference type="GO" id="GO:0030276">
    <property type="term" value="F:clathrin binding"/>
    <property type="evidence" value="ECO:0007669"/>
    <property type="project" value="TreeGrafter"/>
</dbReference>
<evidence type="ECO:0000256" key="2">
    <source>
        <dbReference type="SAM" id="MobiDB-lite"/>
    </source>
</evidence>
<feature type="transmembrane region" description="Helical" evidence="3">
    <location>
        <begin position="7"/>
        <end position="30"/>
    </location>
</feature>
<dbReference type="InParanoid" id="B4L7D9"/>
<dbReference type="FunFam" id="2.60.40.150:FF:000140">
    <property type="entry name" value="synaptotagmin-7 isoform X1"/>
    <property type="match status" value="1"/>
</dbReference>
<dbReference type="FunFam" id="2.60.40.150:FF:000159">
    <property type="entry name" value="Synaptotagmin-7"/>
    <property type="match status" value="1"/>
</dbReference>
<dbReference type="InterPro" id="IPR000008">
    <property type="entry name" value="C2_dom"/>
</dbReference>
<feature type="region of interest" description="Disordered" evidence="2">
    <location>
        <begin position="104"/>
        <end position="130"/>
    </location>
</feature>
<dbReference type="GO" id="GO:0005544">
    <property type="term" value="F:calcium-dependent phospholipid binding"/>
    <property type="evidence" value="ECO:0007669"/>
    <property type="project" value="InterPro"/>
</dbReference>
<dbReference type="eggNOG" id="KOG1028">
    <property type="taxonomic scope" value="Eukaryota"/>
</dbReference>
<dbReference type="KEGG" id="dmo:Dmoj_GI14040"/>
<dbReference type="GO" id="GO:0070382">
    <property type="term" value="C:exocytic vesicle"/>
    <property type="evidence" value="ECO:0007669"/>
    <property type="project" value="TreeGrafter"/>
</dbReference>
<dbReference type="GO" id="GO:0048791">
    <property type="term" value="P:calcium ion-regulated exocytosis of neurotransmitter"/>
    <property type="evidence" value="ECO:0007669"/>
    <property type="project" value="TreeGrafter"/>
</dbReference>
<dbReference type="Gene3D" id="2.60.40.150">
    <property type="entry name" value="C2 domain"/>
    <property type="match status" value="2"/>
</dbReference>
<dbReference type="GO" id="GO:0001786">
    <property type="term" value="F:phosphatidylserine binding"/>
    <property type="evidence" value="ECO:0007669"/>
    <property type="project" value="TreeGrafter"/>
</dbReference>
<keyword evidence="3" id="KW-1133">Transmembrane helix</keyword>
<keyword evidence="3" id="KW-0812">Transmembrane</keyword>
<name>B4L7D9_DROMO</name>
<keyword evidence="3" id="KW-0472">Membrane</keyword>
<feature type="domain" description="C2" evidence="4">
    <location>
        <begin position="276"/>
        <end position="411"/>
    </location>
</feature>
<dbReference type="GO" id="GO:0030424">
    <property type="term" value="C:axon"/>
    <property type="evidence" value="ECO:0007669"/>
    <property type="project" value="TreeGrafter"/>
</dbReference>
<dbReference type="SMR" id="B4L7D9"/>
<dbReference type="Pfam" id="PF00168">
    <property type="entry name" value="C2"/>
    <property type="match status" value="2"/>
</dbReference>
<accession>B4L7D9</accession>
<dbReference type="Proteomes" id="UP000009192">
    <property type="component" value="Unassembled WGS sequence"/>
</dbReference>
<dbReference type="PhylomeDB" id="B4L7D9"/>
<feature type="domain" description="C2" evidence="4">
    <location>
        <begin position="147"/>
        <end position="267"/>
    </location>
</feature>
<evidence type="ECO:0000256" key="3">
    <source>
        <dbReference type="SAM" id="Phobius"/>
    </source>
</evidence>
<feature type="compositionally biased region" description="Polar residues" evidence="2">
    <location>
        <begin position="109"/>
        <end position="122"/>
    </location>
</feature>
<keyword evidence="1" id="KW-0677">Repeat</keyword>
<organism evidence="5 6">
    <name type="scientific">Drosophila mojavensis</name>
    <name type="common">Fruit fly</name>
    <dbReference type="NCBI Taxonomy" id="7230"/>
    <lineage>
        <taxon>Eukaryota</taxon>
        <taxon>Metazoa</taxon>
        <taxon>Ecdysozoa</taxon>
        <taxon>Arthropoda</taxon>
        <taxon>Hexapoda</taxon>
        <taxon>Insecta</taxon>
        <taxon>Pterygota</taxon>
        <taxon>Neoptera</taxon>
        <taxon>Endopterygota</taxon>
        <taxon>Diptera</taxon>
        <taxon>Brachycera</taxon>
        <taxon>Muscomorpha</taxon>
        <taxon>Ephydroidea</taxon>
        <taxon>Drosophilidae</taxon>
        <taxon>Drosophila</taxon>
    </lineage>
</organism>
<dbReference type="GO" id="GO:0000149">
    <property type="term" value="F:SNARE binding"/>
    <property type="evidence" value="ECO:0007669"/>
    <property type="project" value="TreeGrafter"/>
</dbReference>
<dbReference type="PANTHER" id="PTHR10024">
    <property type="entry name" value="SYNAPTOTAGMIN"/>
    <property type="match status" value="1"/>
</dbReference>
<evidence type="ECO:0000313" key="6">
    <source>
        <dbReference type="Proteomes" id="UP000009192"/>
    </source>
</evidence>
<sequence>MASIILIACLAILGLIIAIALFLAGGYLWWRHKRSQLQFIEPNEDEESSSYSLRAAQDILESGNPPSKPQVPVAQAITNPLQNNINRKLNGFLNLRTPLIGSGTAATPAKSNTSTGATANDGTSKDGANKSISMTDMYLDSTDPSENVGQIHFSLEYDFQNTTLILKVLQGKELPAKDLSGTSDPYVRVTLLPDKKHRLETKIKRRTLNPRWNETFYFEGFPIQKLQSRVLHLHVFDYDRFSRDDSIGEVFLPLCQVDFAGKQSFWKALKPPAKDKCGELLSSLCYHPSNSILTLTLIKARNLKAKDINGKSDPYVKVWLQFGDKRVEKRKTPIFTCTLNPVFNESFSFNVPWEKIRECSLDVMVMDFDNIGRNELIGRILLAGKNGSGASETKHWQDMISKPKQTVVQWHRLKPE</sequence>
<dbReference type="PANTHER" id="PTHR10024:SF344">
    <property type="entry name" value="SYNAPTOTAGMIN-7"/>
    <property type="match status" value="1"/>
</dbReference>
<gene>
    <name evidence="5" type="primary">Dmoj\GI14040</name>
    <name evidence="5" type="ORF">Dmoj_GI14040</name>
</gene>
<dbReference type="CDD" id="cd08405">
    <property type="entry name" value="C2B_Synaptotagmin-7"/>
    <property type="match status" value="1"/>
</dbReference>
<evidence type="ECO:0000259" key="4">
    <source>
        <dbReference type="PROSITE" id="PS50004"/>
    </source>
</evidence>
<proteinExistence type="predicted"/>
<dbReference type="InterPro" id="IPR037741">
    <property type="entry name" value="C2B_Synaptotagmin-7"/>
</dbReference>
<dbReference type="PRINTS" id="PR00360">
    <property type="entry name" value="C2DOMAIN"/>
</dbReference>
<dbReference type="CDD" id="cd08386">
    <property type="entry name" value="C2A_Synaptotagmin-7"/>
    <property type="match status" value="1"/>
</dbReference>
<dbReference type="PROSITE" id="PS50004">
    <property type="entry name" value="C2"/>
    <property type="match status" value="2"/>
</dbReference>
<keyword evidence="6" id="KW-1185">Reference proteome</keyword>
<dbReference type="PRINTS" id="PR00399">
    <property type="entry name" value="SYNAPTOTAGMN"/>
</dbReference>
<dbReference type="InterPro" id="IPR001565">
    <property type="entry name" value="Synaptotagmin"/>
</dbReference>
<dbReference type="EMBL" id="CH933813">
    <property type="protein sequence ID" value="EDW10933.2"/>
    <property type="molecule type" value="Genomic_DNA"/>
</dbReference>
<dbReference type="SUPFAM" id="SSF49562">
    <property type="entry name" value="C2 domain (Calcium/lipid-binding domain, CaLB)"/>
    <property type="match status" value="2"/>
</dbReference>
<dbReference type="InterPro" id="IPR037732">
    <property type="entry name" value="C2A_Synaptotagmin-7"/>
</dbReference>
<dbReference type="GO" id="GO:0005886">
    <property type="term" value="C:plasma membrane"/>
    <property type="evidence" value="ECO:0007669"/>
    <property type="project" value="TreeGrafter"/>
</dbReference>
<dbReference type="FunCoup" id="B4L7D9">
    <property type="interactions" value="33"/>
</dbReference>
<dbReference type="AlphaFoldDB" id="B4L7D9"/>